<keyword evidence="4" id="KW-0812">Transmembrane</keyword>
<feature type="coiled-coil region" evidence="3">
    <location>
        <begin position="652"/>
        <end position="679"/>
    </location>
</feature>
<dbReference type="AlphaFoldDB" id="A0A7X6S3A5"/>
<dbReference type="InterPro" id="IPR004089">
    <property type="entry name" value="MCPsignal_dom"/>
</dbReference>
<keyword evidence="4" id="KW-1133">Transmembrane helix</keyword>
<reference evidence="6 7" key="1">
    <citation type="submission" date="2020-04" db="EMBL/GenBank/DDBJ databases">
        <title>MicrobeNet Type strains.</title>
        <authorList>
            <person name="Nicholson A.C."/>
        </authorList>
    </citation>
    <scope>NUCLEOTIDE SEQUENCE [LARGE SCALE GENOMIC DNA]</scope>
    <source>
        <strain evidence="6 7">CCUG 61472</strain>
    </source>
</reference>
<keyword evidence="7" id="KW-1185">Reference proteome</keyword>
<feature type="transmembrane region" description="Helical" evidence="4">
    <location>
        <begin position="12"/>
        <end position="35"/>
    </location>
</feature>
<sequence length="696" mass="75538">MKHQKRRSIAPSLRFFLLAIAIIPVILTAIGSYAISNTLISDRVQVDEQSATSVLTAVKDNMQQKAFLELHRIAKLPDFSGDKFDMDGINKTIGYIKEDGDPDIVNIGFATPDGKIDFTSKLPVGYSAQVRPWYKGVMAQPEKPYAAPAYSDPVTGLTLSSYSIMVTNKSGQQGVLVATFPYKTAEHVIQALKVGRTGSATLMGSTGLVLASKGIDKKLVYQPNTELKDTELYKKIAAASTRTGQIMVGQGSNRHELYFDKGKPGSTAWAIAEVSPHEMAKEQRSIFVTAGIILIVIIIVILSITMIAVRVIRRLLNYYMYYFEEAGQGNLVAFSENKQATGMINALVYRLRKPDEEGHELNRVGHQFNAMIEGMSALISRVQDSSQHVAKGSADLLELAKQTDVATEEVASTITGIAEVTGNQARETEASVVEVQNLSKVIKEVRDSVIAMTTKASTSAELNQQNMDLTAHVNENWQAELVKMEQLMNSTEDLNQNVQDINQIISVINDISQQTNLLALNASIEAASAGEAGQGFAVVAAEIRKLAEESKAATKEIAAIIQKIQVKSEAMVEQTATSVAGGEKQSRLIEQSITSTKEVFDNNEELVAGISLIETASAEVEAIQHEVLTSLESISASTEENSAGTEEVSANAEEVLATMDEFTNNVNELKHVAQELAQAADFFKLDGAVDVAKIKE</sequence>
<proteinExistence type="predicted"/>
<dbReference type="PROSITE" id="PS50111">
    <property type="entry name" value="CHEMOTAXIS_TRANSDUC_2"/>
    <property type="match status" value="1"/>
</dbReference>
<dbReference type="PANTHER" id="PTHR32089">
    <property type="entry name" value="METHYL-ACCEPTING CHEMOTAXIS PROTEIN MCPB"/>
    <property type="match status" value="1"/>
</dbReference>
<dbReference type="CDD" id="cd18774">
    <property type="entry name" value="PDC2_HK_sensor"/>
    <property type="match status" value="1"/>
</dbReference>
<evidence type="ECO:0000256" key="3">
    <source>
        <dbReference type="SAM" id="Coils"/>
    </source>
</evidence>
<dbReference type="EMBL" id="JAAXPN010000003">
    <property type="protein sequence ID" value="NKZ23991.1"/>
    <property type="molecule type" value="Genomic_DNA"/>
</dbReference>
<evidence type="ECO:0000256" key="2">
    <source>
        <dbReference type="PROSITE-ProRule" id="PRU00284"/>
    </source>
</evidence>
<evidence type="ECO:0000313" key="6">
    <source>
        <dbReference type="EMBL" id="NKZ23991.1"/>
    </source>
</evidence>
<dbReference type="Pfam" id="PF00015">
    <property type="entry name" value="MCPsignal"/>
    <property type="match status" value="1"/>
</dbReference>
<evidence type="ECO:0000259" key="5">
    <source>
        <dbReference type="PROSITE" id="PS50111"/>
    </source>
</evidence>
<dbReference type="CDD" id="cd18773">
    <property type="entry name" value="PDC1_HK_sensor"/>
    <property type="match status" value="1"/>
</dbReference>
<dbReference type="RefSeq" id="WP_168721793.1">
    <property type="nucleotide sequence ID" value="NZ_JAAXPN010000003.1"/>
</dbReference>
<evidence type="ECO:0000256" key="1">
    <source>
        <dbReference type="ARBA" id="ARBA00023224"/>
    </source>
</evidence>
<keyword evidence="1 2" id="KW-0807">Transducer</keyword>
<dbReference type="SMART" id="SM00283">
    <property type="entry name" value="MA"/>
    <property type="match status" value="1"/>
</dbReference>
<dbReference type="Gene3D" id="1.10.287.950">
    <property type="entry name" value="Methyl-accepting chemotaxis protein"/>
    <property type="match status" value="1"/>
</dbReference>
<feature type="transmembrane region" description="Helical" evidence="4">
    <location>
        <begin position="286"/>
        <end position="312"/>
    </location>
</feature>
<gene>
    <name evidence="6" type="ORF">HF964_04095</name>
</gene>
<name>A0A7X6S3A5_9LACO</name>
<dbReference type="Gene3D" id="3.30.450.20">
    <property type="entry name" value="PAS domain"/>
    <property type="match status" value="1"/>
</dbReference>
<dbReference type="SUPFAM" id="SSF58104">
    <property type="entry name" value="Methyl-accepting chemotaxis protein (MCP) signaling domain"/>
    <property type="match status" value="1"/>
</dbReference>
<keyword evidence="3" id="KW-0175">Coiled coil</keyword>
<feature type="domain" description="Methyl-accepting transducer" evidence="5">
    <location>
        <begin position="399"/>
        <end position="656"/>
    </location>
</feature>
<accession>A0A7X6S3A5</accession>
<keyword evidence="4" id="KW-0472">Membrane</keyword>
<evidence type="ECO:0000313" key="7">
    <source>
        <dbReference type="Proteomes" id="UP000549765"/>
    </source>
</evidence>
<dbReference type="GO" id="GO:0016020">
    <property type="term" value="C:membrane"/>
    <property type="evidence" value="ECO:0007669"/>
    <property type="project" value="InterPro"/>
</dbReference>
<dbReference type="GO" id="GO:0007165">
    <property type="term" value="P:signal transduction"/>
    <property type="evidence" value="ECO:0007669"/>
    <property type="project" value="UniProtKB-KW"/>
</dbReference>
<protein>
    <submittedName>
        <fullName evidence="6">Methyl-accepting chemotaxis protein</fullName>
    </submittedName>
</protein>
<comment type="caution">
    <text evidence="6">The sequence shown here is derived from an EMBL/GenBank/DDBJ whole genome shotgun (WGS) entry which is preliminary data.</text>
</comment>
<evidence type="ECO:0000256" key="4">
    <source>
        <dbReference type="SAM" id="Phobius"/>
    </source>
</evidence>
<dbReference type="PANTHER" id="PTHR32089:SF112">
    <property type="entry name" value="LYSOZYME-LIKE PROTEIN-RELATED"/>
    <property type="match status" value="1"/>
</dbReference>
<organism evidence="6 7">
    <name type="scientific">Periweissella fabalis</name>
    <dbReference type="NCBI Taxonomy" id="1070421"/>
    <lineage>
        <taxon>Bacteria</taxon>
        <taxon>Bacillati</taxon>
        <taxon>Bacillota</taxon>
        <taxon>Bacilli</taxon>
        <taxon>Lactobacillales</taxon>
        <taxon>Lactobacillaceae</taxon>
        <taxon>Periweissella</taxon>
    </lineage>
</organism>
<dbReference type="Proteomes" id="UP000549765">
    <property type="component" value="Unassembled WGS sequence"/>
</dbReference>
<feature type="coiled-coil region" evidence="3">
    <location>
        <begin position="474"/>
        <end position="504"/>
    </location>
</feature>